<evidence type="ECO:0000256" key="1">
    <source>
        <dbReference type="ARBA" id="ARBA00009732"/>
    </source>
</evidence>
<comment type="caution">
    <text evidence="4">The sequence shown here is derived from an EMBL/GenBank/DDBJ whole genome shotgun (WGS) entry which is preliminary data.</text>
</comment>
<dbReference type="GO" id="GO:0004604">
    <property type="term" value="F:phosphoadenylyl-sulfate reductase (thioredoxin) activity"/>
    <property type="evidence" value="ECO:0007669"/>
    <property type="project" value="TreeGrafter"/>
</dbReference>
<dbReference type="InterPro" id="IPR002500">
    <property type="entry name" value="PAPS_reduct_dom"/>
</dbReference>
<dbReference type="SUPFAM" id="SSF52402">
    <property type="entry name" value="Adenine nucleotide alpha hydrolases-like"/>
    <property type="match status" value="1"/>
</dbReference>
<evidence type="ECO:0000259" key="3">
    <source>
        <dbReference type="Pfam" id="PF01507"/>
    </source>
</evidence>
<feature type="domain" description="Phosphoadenosine phosphosulphate reductase" evidence="3">
    <location>
        <begin position="29"/>
        <end position="185"/>
    </location>
</feature>
<gene>
    <name evidence="4" type="ORF">E7Z59_06440</name>
</gene>
<protein>
    <submittedName>
        <fullName evidence="4">Phosphoadenylylsulfate reductase</fullName>
    </submittedName>
</protein>
<comment type="similarity">
    <text evidence="1">Belongs to the PAPS reductase family. CysH subfamily.</text>
</comment>
<evidence type="ECO:0000256" key="2">
    <source>
        <dbReference type="ARBA" id="ARBA00024327"/>
    </source>
</evidence>
<dbReference type="AlphaFoldDB" id="A0A4S3M6D1"/>
<dbReference type="Proteomes" id="UP000305939">
    <property type="component" value="Unassembled WGS sequence"/>
</dbReference>
<evidence type="ECO:0000313" key="5">
    <source>
        <dbReference type="Proteomes" id="UP000305939"/>
    </source>
</evidence>
<keyword evidence="5" id="KW-1185">Reference proteome</keyword>
<dbReference type="Gene3D" id="3.40.50.620">
    <property type="entry name" value="HUPs"/>
    <property type="match status" value="1"/>
</dbReference>
<dbReference type="EMBL" id="SSMC01000001">
    <property type="protein sequence ID" value="THD69961.1"/>
    <property type="molecule type" value="Genomic_DNA"/>
</dbReference>
<dbReference type="GO" id="GO:0005737">
    <property type="term" value="C:cytoplasm"/>
    <property type="evidence" value="ECO:0007669"/>
    <property type="project" value="TreeGrafter"/>
</dbReference>
<name>A0A4S3M6D1_9FLAO</name>
<accession>A0A4S3M6D1</accession>
<proteinExistence type="inferred from homology"/>
<evidence type="ECO:0000313" key="4">
    <source>
        <dbReference type="EMBL" id="THD69961.1"/>
    </source>
</evidence>
<dbReference type="PANTHER" id="PTHR46509:SF1">
    <property type="entry name" value="PHOSPHOADENOSINE PHOSPHOSULFATE REDUCTASE"/>
    <property type="match status" value="1"/>
</dbReference>
<dbReference type="OrthoDB" id="9794018at2"/>
<organism evidence="4 5">
    <name type="scientific">Robertkochia marina</name>
    <dbReference type="NCBI Taxonomy" id="1227945"/>
    <lineage>
        <taxon>Bacteria</taxon>
        <taxon>Pseudomonadati</taxon>
        <taxon>Bacteroidota</taxon>
        <taxon>Flavobacteriia</taxon>
        <taxon>Flavobacteriales</taxon>
        <taxon>Flavobacteriaceae</taxon>
        <taxon>Robertkochia</taxon>
    </lineage>
</organism>
<reference evidence="4 5" key="1">
    <citation type="submission" date="2019-04" db="EMBL/GenBank/DDBJ databases">
        <title>Draft genome sequence of Robertkochia marina CC-AMO-30D.</title>
        <authorList>
            <person name="Hameed A."/>
            <person name="Lin S.-Y."/>
            <person name="Shahina M."/>
            <person name="Lai W.-A."/>
            <person name="Young C.-C."/>
        </authorList>
    </citation>
    <scope>NUCLEOTIDE SEQUENCE [LARGE SCALE GENOMIC DNA]</scope>
    <source>
        <strain evidence="4 5">CC-AMO-30D</strain>
    </source>
</reference>
<comment type="pathway">
    <text evidence="2">Sulfur metabolism; hydrogen sulfide biosynthesis; sulfite from sulfate.</text>
</comment>
<dbReference type="InterPro" id="IPR014729">
    <property type="entry name" value="Rossmann-like_a/b/a_fold"/>
</dbReference>
<dbReference type="Pfam" id="PF01507">
    <property type="entry name" value="PAPS_reduct"/>
    <property type="match status" value="1"/>
</dbReference>
<dbReference type="GO" id="GO:0019379">
    <property type="term" value="P:sulfate assimilation, phosphoadenylyl sulfate reduction by phosphoadenylyl-sulfate reductase (thioredoxin)"/>
    <property type="evidence" value="ECO:0007669"/>
    <property type="project" value="TreeGrafter"/>
</dbReference>
<sequence>MDIVGLNAQFQNKTPEDIVEWVCRNTENPILTTSFGAYSMAILHLVTRVVPDIPVIWCDTGYNTKETYRFAEYVIDHLQLNIKVYHPKRSRAHWEAVHGGVPQIDDPAHSTFARLVKLEPFERALSDHQPDAWFANLRKGQTTFRNTLDVATKDKTGILKISPFYSWSDNELDQYMSENGLKDEPRYYDPTKVMEHRECGLHLP</sequence>
<dbReference type="RefSeq" id="WP_136335449.1">
    <property type="nucleotide sequence ID" value="NZ_QXMP01000002.1"/>
</dbReference>
<dbReference type="PANTHER" id="PTHR46509">
    <property type="entry name" value="PHOSPHOADENOSINE PHOSPHOSULFATE REDUCTASE"/>
    <property type="match status" value="1"/>
</dbReference>